<evidence type="ECO:0000256" key="8">
    <source>
        <dbReference type="ARBA" id="ARBA00042242"/>
    </source>
</evidence>
<evidence type="ECO:0000256" key="4">
    <source>
        <dbReference type="ARBA" id="ARBA00022741"/>
    </source>
</evidence>
<protein>
    <recommendedName>
        <fullName evidence="2">phosphoribosylamine--glycine ligase</fullName>
        <ecNumber evidence="2">6.3.4.13</ecNumber>
    </recommendedName>
    <alternativeName>
        <fullName evidence="8">Glycinamide ribonucleotide synthetase</fullName>
    </alternativeName>
    <alternativeName>
        <fullName evidence="9">Phosphoribosylglycinamide synthetase</fullName>
    </alternativeName>
</protein>
<evidence type="ECO:0000256" key="1">
    <source>
        <dbReference type="ARBA" id="ARBA00005174"/>
    </source>
</evidence>
<dbReference type="PANTHER" id="PTHR43472">
    <property type="entry name" value="PHOSPHORIBOSYLAMINE--GLYCINE LIGASE"/>
    <property type="match status" value="1"/>
</dbReference>
<dbReference type="AlphaFoldDB" id="A0A1G2MDN2"/>
<dbReference type="GO" id="GO:0046872">
    <property type="term" value="F:metal ion binding"/>
    <property type="evidence" value="ECO:0007669"/>
    <property type="project" value="InterPro"/>
</dbReference>
<comment type="caution">
    <text evidence="12">The sequence shown here is derived from an EMBL/GenBank/DDBJ whole genome shotgun (WGS) entry which is preliminary data.</text>
</comment>
<dbReference type="SUPFAM" id="SSF51246">
    <property type="entry name" value="Rudiment single hybrid motif"/>
    <property type="match status" value="1"/>
</dbReference>
<dbReference type="Pfam" id="PF01071">
    <property type="entry name" value="GARS_A"/>
    <property type="match status" value="1"/>
</dbReference>
<evidence type="ECO:0000256" key="9">
    <source>
        <dbReference type="ARBA" id="ARBA00042864"/>
    </source>
</evidence>
<dbReference type="GO" id="GO:0006189">
    <property type="term" value="P:'de novo' IMP biosynthetic process"/>
    <property type="evidence" value="ECO:0007669"/>
    <property type="project" value="UniProtKB-UniPathway"/>
</dbReference>
<dbReference type="GO" id="GO:0009113">
    <property type="term" value="P:purine nucleobase biosynthetic process"/>
    <property type="evidence" value="ECO:0007669"/>
    <property type="project" value="InterPro"/>
</dbReference>
<dbReference type="InterPro" id="IPR020561">
    <property type="entry name" value="PRibGlycinamid_synth_ATP-grasp"/>
</dbReference>
<dbReference type="PANTHER" id="PTHR43472:SF1">
    <property type="entry name" value="PHOSPHORIBOSYLAMINE--GLYCINE LIGASE, CHLOROPLASTIC"/>
    <property type="match status" value="1"/>
</dbReference>
<reference evidence="12 13" key="1">
    <citation type="journal article" date="2016" name="Nat. Commun.">
        <title>Thousands of microbial genomes shed light on interconnected biogeochemical processes in an aquifer system.</title>
        <authorList>
            <person name="Anantharaman K."/>
            <person name="Brown C.T."/>
            <person name="Hug L.A."/>
            <person name="Sharon I."/>
            <person name="Castelle C.J."/>
            <person name="Probst A.J."/>
            <person name="Thomas B.C."/>
            <person name="Singh A."/>
            <person name="Wilkins M.J."/>
            <person name="Karaoz U."/>
            <person name="Brodie E.L."/>
            <person name="Williams K.H."/>
            <person name="Hubbard S.S."/>
            <person name="Banfield J.F."/>
        </authorList>
    </citation>
    <scope>NUCLEOTIDE SEQUENCE [LARGE SCALE GENOMIC DNA]</scope>
</reference>
<comment type="similarity">
    <text evidence="7">Belongs to the GARS family.</text>
</comment>
<dbReference type="InterPro" id="IPR037123">
    <property type="entry name" value="PRibGlycinamide_synth_C_sf"/>
</dbReference>
<gene>
    <name evidence="12" type="ORF">A2849_00915</name>
</gene>
<keyword evidence="5" id="KW-0658">Purine biosynthesis</keyword>
<evidence type="ECO:0000256" key="6">
    <source>
        <dbReference type="ARBA" id="ARBA00022840"/>
    </source>
</evidence>
<dbReference type="GO" id="GO:0004637">
    <property type="term" value="F:phosphoribosylamine-glycine ligase activity"/>
    <property type="evidence" value="ECO:0007669"/>
    <property type="project" value="UniProtKB-EC"/>
</dbReference>
<sequence>MVFAGIPHPAGRICETVHAALSAAEEFDFSCAVKADGLALGKGVLLCHSESQVGAAVQKIMIEREFGSAGDRVVVQNLEKGREASIHIIADGELAFPLEVAQDYKNSRDDGEGLNTGGMGSYSSSRLTTETMQAFSVYEDIIERWRAACRGEEITYRGILFPGVMLTERGMKVLEFGVRIGDPEAQSLFSRFEGDLAELMHASATDKLQPEMLRRWSNMASVCVVVASRGYPGKPDTGHEITGIDEAEKQPGVQIFHAGTKREGGKWYNTGGRVLGVTATAPTVKEARERAYAAVGMIQFEGMWFRKNIADDGL</sequence>
<organism evidence="12 13">
    <name type="scientific">Candidatus Taylorbacteria bacterium RIFCSPHIGHO2_01_FULL_51_15</name>
    <dbReference type="NCBI Taxonomy" id="1802304"/>
    <lineage>
        <taxon>Bacteria</taxon>
        <taxon>Candidatus Tayloriibacteriota</taxon>
    </lineage>
</organism>
<keyword evidence="6 10" id="KW-0067">ATP-binding</keyword>
<evidence type="ECO:0000313" key="12">
    <source>
        <dbReference type="EMBL" id="OHA21131.1"/>
    </source>
</evidence>
<accession>A0A1G2MDN2</accession>
<dbReference type="Pfam" id="PF02843">
    <property type="entry name" value="GARS_C"/>
    <property type="match status" value="1"/>
</dbReference>
<evidence type="ECO:0000256" key="3">
    <source>
        <dbReference type="ARBA" id="ARBA00022598"/>
    </source>
</evidence>
<dbReference type="InterPro" id="IPR020560">
    <property type="entry name" value="PRibGlycinamide_synth_C-dom"/>
</dbReference>
<dbReference type="Gene3D" id="3.30.1490.20">
    <property type="entry name" value="ATP-grasp fold, A domain"/>
    <property type="match status" value="1"/>
</dbReference>
<feature type="domain" description="ATP-grasp" evidence="11">
    <location>
        <begin position="4"/>
        <end position="205"/>
    </location>
</feature>
<dbReference type="SMART" id="SM01210">
    <property type="entry name" value="GARS_C"/>
    <property type="match status" value="1"/>
</dbReference>
<dbReference type="FunFam" id="3.90.600.10:FF:000001">
    <property type="entry name" value="Trifunctional purine biosynthetic protein adenosine-3"/>
    <property type="match status" value="1"/>
</dbReference>
<evidence type="ECO:0000256" key="5">
    <source>
        <dbReference type="ARBA" id="ARBA00022755"/>
    </source>
</evidence>
<dbReference type="EMBL" id="MHRI01000014">
    <property type="protein sequence ID" value="OHA21131.1"/>
    <property type="molecule type" value="Genomic_DNA"/>
</dbReference>
<dbReference type="Gene3D" id="3.90.600.10">
    <property type="entry name" value="Phosphoribosylglycinamide synthetase, C-terminal domain"/>
    <property type="match status" value="1"/>
</dbReference>
<dbReference type="InterPro" id="IPR000115">
    <property type="entry name" value="PRibGlycinamide_synth"/>
</dbReference>
<comment type="pathway">
    <text evidence="1">Purine metabolism; IMP biosynthesis via de novo pathway; N(1)-(5-phospho-D-ribosyl)glycinamide from 5-phospho-alpha-D-ribose 1-diphosphate: step 2/2.</text>
</comment>
<keyword evidence="4 10" id="KW-0547">Nucleotide-binding</keyword>
<evidence type="ECO:0000256" key="7">
    <source>
        <dbReference type="ARBA" id="ARBA00038345"/>
    </source>
</evidence>
<proteinExistence type="inferred from homology"/>
<dbReference type="UniPathway" id="UPA00074">
    <property type="reaction ID" value="UER00125"/>
</dbReference>
<keyword evidence="3" id="KW-0436">Ligase</keyword>
<name>A0A1G2MDN2_9BACT</name>
<dbReference type="InterPro" id="IPR013815">
    <property type="entry name" value="ATP_grasp_subdomain_1"/>
</dbReference>
<dbReference type="SUPFAM" id="SSF56059">
    <property type="entry name" value="Glutathione synthetase ATP-binding domain-like"/>
    <property type="match status" value="1"/>
</dbReference>
<evidence type="ECO:0000259" key="11">
    <source>
        <dbReference type="PROSITE" id="PS50975"/>
    </source>
</evidence>
<evidence type="ECO:0000313" key="13">
    <source>
        <dbReference type="Proteomes" id="UP000178121"/>
    </source>
</evidence>
<evidence type="ECO:0000256" key="2">
    <source>
        <dbReference type="ARBA" id="ARBA00013255"/>
    </source>
</evidence>
<evidence type="ECO:0000256" key="10">
    <source>
        <dbReference type="PROSITE-ProRule" id="PRU00409"/>
    </source>
</evidence>
<dbReference type="GO" id="GO:0005524">
    <property type="term" value="F:ATP binding"/>
    <property type="evidence" value="ECO:0007669"/>
    <property type="project" value="UniProtKB-UniRule"/>
</dbReference>
<dbReference type="Gene3D" id="3.30.470.20">
    <property type="entry name" value="ATP-grasp fold, B domain"/>
    <property type="match status" value="1"/>
</dbReference>
<dbReference type="SMART" id="SM01209">
    <property type="entry name" value="GARS_A"/>
    <property type="match status" value="1"/>
</dbReference>
<dbReference type="PROSITE" id="PS50975">
    <property type="entry name" value="ATP_GRASP"/>
    <property type="match status" value="1"/>
</dbReference>
<dbReference type="InterPro" id="IPR011761">
    <property type="entry name" value="ATP-grasp"/>
</dbReference>
<dbReference type="Proteomes" id="UP000178121">
    <property type="component" value="Unassembled WGS sequence"/>
</dbReference>
<dbReference type="EC" id="6.3.4.13" evidence="2"/>
<dbReference type="InterPro" id="IPR011054">
    <property type="entry name" value="Rudment_hybrid_motif"/>
</dbReference>